<accession>A0AAD4MGB6</accession>
<protein>
    <submittedName>
        <fullName evidence="2">Uncharacterized protein</fullName>
    </submittedName>
</protein>
<name>A0AAD4MGB6_9BILA</name>
<comment type="caution">
    <text evidence="2">The sequence shown here is derived from an EMBL/GenBank/DDBJ whole genome shotgun (WGS) entry which is preliminary data.</text>
</comment>
<keyword evidence="1" id="KW-0812">Transmembrane</keyword>
<evidence type="ECO:0000256" key="1">
    <source>
        <dbReference type="SAM" id="Phobius"/>
    </source>
</evidence>
<evidence type="ECO:0000313" key="3">
    <source>
        <dbReference type="Proteomes" id="UP001201812"/>
    </source>
</evidence>
<feature type="transmembrane region" description="Helical" evidence="1">
    <location>
        <begin position="24"/>
        <end position="45"/>
    </location>
</feature>
<keyword evidence="3" id="KW-1185">Reference proteome</keyword>
<dbReference type="Proteomes" id="UP001201812">
    <property type="component" value="Unassembled WGS sequence"/>
</dbReference>
<proteinExistence type="predicted"/>
<dbReference type="EMBL" id="JAKKPZ010000582">
    <property type="protein sequence ID" value="KAI1693811.1"/>
    <property type="molecule type" value="Genomic_DNA"/>
</dbReference>
<organism evidence="2 3">
    <name type="scientific">Ditylenchus destructor</name>
    <dbReference type="NCBI Taxonomy" id="166010"/>
    <lineage>
        <taxon>Eukaryota</taxon>
        <taxon>Metazoa</taxon>
        <taxon>Ecdysozoa</taxon>
        <taxon>Nematoda</taxon>
        <taxon>Chromadorea</taxon>
        <taxon>Rhabditida</taxon>
        <taxon>Tylenchina</taxon>
        <taxon>Tylenchomorpha</taxon>
        <taxon>Sphaerularioidea</taxon>
        <taxon>Anguinidae</taxon>
        <taxon>Anguininae</taxon>
        <taxon>Ditylenchus</taxon>
    </lineage>
</organism>
<gene>
    <name evidence="2" type="ORF">DdX_20455</name>
</gene>
<reference evidence="2" key="1">
    <citation type="submission" date="2022-01" db="EMBL/GenBank/DDBJ databases">
        <title>Genome Sequence Resource for Two Populations of Ditylenchus destructor, the Migratory Endoparasitic Phytonematode.</title>
        <authorList>
            <person name="Zhang H."/>
            <person name="Lin R."/>
            <person name="Xie B."/>
        </authorList>
    </citation>
    <scope>NUCLEOTIDE SEQUENCE</scope>
    <source>
        <strain evidence="2">BazhouSP</strain>
    </source>
</reference>
<dbReference type="AlphaFoldDB" id="A0AAD4MGB6"/>
<sequence>MSASTRSRPLPKKNPKTLSAKKPIGLIGSLAICTIFYLLVAAGVIGSVGASRFLGPDGAALPPGSTELTKACVETAAATGKEAVVCSKEALAWTLR</sequence>
<evidence type="ECO:0000313" key="2">
    <source>
        <dbReference type="EMBL" id="KAI1693811.1"/>
    </source>
</evidence>
<keyword evidence="1" id="KW-1133">Transmembrane helix</keyword>
<keyword evidence="1" id="KW-0472">Membrane</keyword>